<name>A0A916QC42_9FIRM</name>
<comment type="similarity">
    <text evidence="2 11">Belongs to the HsdR family.</text>
</comment>
<evidence type="ECO:0000256" key="2">
    <source>
        <dbReference type="ARBA" id="ARBA00008598"/>
    </source>
</evidence>
<dbReference type="SMART" id="SM00487">
    <property type="entry name" value="DEXDc"/>
    <property type="match status" value="1"/>
</dbReference>
<evidence type="ECO:0000256" key="8">
    <source>
        <dbReference type="ARBA" id="ARBA00022801"/>
    </source>
</evidence>
<dbReference type="PANTHER" id="PTHR30195">
    <property type="entry name" value="TYPE I SITE-SPECIFIC DEOXYRIBONUCLEASE PROTEIN SUBUNIT M AND R"/>
    <property type="match status" value="1"/>
</dbReference>
<comment type="function">
    <text evidence="11">Subunit R is required for both nuclease and ATPase activities, but not for modification.</text>
</comment>
<evidence type="ECO:0000256" key="7">
    <source>
        <dbReference type="ARBA" id="ARBA00022759"/>
    </source>
</evidence>
<dbReference type="InterPro" id="IPR007409">
    <property type="entry name" value="Restrct_endonuc_type1_HsdR_N"/>
</dbReference>
<keyword evidence="4" id="KW-0540">Nuclease</keyword>
<dbReference type="Proteomes" id="UP000613208">
    <property type="component" value="Unassembled WGS sequence"/>
</dbReference>
<keyword evidence="14" id="KW-1185">Reference proteome</keyword>
<evidence type="ECO:0000313" key="13">
    <source>
        <dbReference type="EMBL" id="GFO86790.1"/>
    </source>
</evidence>
<dbReference type="InterPro" id="IPR027417">
    <property type="entry name" value="P-loop_NTPase"/>
</dbReference>
<dbReference type="EC" id="3.1.21.3" evidence="11"/>
<dbReference type="GO" id="GO:0003677">
    <property type="term" value="F:DNA binding"/>
    <property type="evidence" value="ECO:0007669"/>
    <property type="project" value="UniProtKB-KW"/>
</dbReference>
<dbReference type="PANTHER" id="PTHR30195:SF16">
    <property type="entry name" value="TYPE I RESTRICTION ENZYME ENDONUCLEASE SUBUNIT"/>
    <property type="match status" value="1"/>
</dbReference>
<accession>A0A916QC42</accession>
<evidence type="ECO:0000256" key="4">
    <source>
        <dbReference type="ARBA" id="ARBA00022722"/>
    </source>
</evidence>
<keyword evidence="7" id="KW-0255">Endonuclease</keyword>
<dbReference type="Pfam" id="PF18766">
    <property type="entry name" value="SWI2_SNF2"/>
    <property type="match status" value="1"/>
</dbReference>
<evidence type="ECO:0000313" key="14">
    <source>
        <dbReference type="Proteomes" id="UP000613208"/>
    </source>
</evidence>
<dbReference type="GO" id="GO:0009307">
    <property type="term" value="P:DNA restriction-modification system"/>
    <property type="evidence" value="ECO:0007669"/>
    <property type="project" value="UniProtKB-KW"/>
</dbReference>
<dbReference type="EMBL" id="BLYI01000076">
    <property type="protein sequence ID" value="GFO86790.1"/>
    <property type="molecule type" value="Genomic_DNA"/>
</dbReference>
<dbReference type="Pfam" id="PF12008">
    <property type="entry name" value="EcoR124_C"/>
    <property type="match status" value="1"/>
</dbReference>
<dbReference type="InterPro" id="IPR022625">
    <property type="entry name" value="TypeI_RM_Rsu_C"/>
</dbReference>
<gene>
    <name evidence="13" type="primary">hsdR</name>
    <name evidence="13" type="ORF">ANBU17_31370</name>
</gene>
<dbReference type="Gene3D" id="3.40.50.300">
    <property type="entry name" value="P-loop containing nucleotide triphosphate hydrolases"/>
    <property type="match status" value="2"/>
</dbReference>
<comment type="subunit">
    <text evidence="3 11">The type I restriction/modification system is composed of three polypeptides R, M and S.</text>
</comment>
<dbReference type="GO" id="GO:0005524">
    <property type="term" value="F:ATP binding"/>
    <property type="evidence" value="ECO:0007669"/>
    <property type="project" value="UniProtKB-KW"/>
</dbReference>
<comment type="caution">
    <text evidence="13">The sequence shown here is derived from an EMBL/GenBank/DDBJ whole genome shotgun (WGS) entry which is preliminary data.</text>
</comment>
<keyword evidence="5 11" id="KW-0547">Nucleotide-binding</keyword>
<keyword evidence="6 11" id="KW-0680">Restriction system</keyword>
<evidence type="ECO:0000256" key="10">
    <source>
        <dbReference type="ARBA" id="ARBA00023125"/>
    </source>
</evidence>
<dbReference type="RefSeq" id="WP_201312433.1">
    <property type="nucleotide sequence ID" value="NZ_BLYI01000076.1"/>
</dbReference>
<dbReference type="InterPro" id="IPR040980">
    <property type="entry name" value="SWI2_SNF2"/>
</dbReference>
<dbReference type="PROSITE" id="PS51192">
    <property type="entry name" value="HELICASE_ATP_BIND_1"/>
    <property type="match status" value="1"/>
</dbReference>
<evidence type="ECO:0000256" key="9">
    <source>
        <dbReference type="ARBA" id="ARBA00022840"/>
    </source>
</evidence>
<dbReference type="NCBIfam" id="TIGR00348">
    <property type="entry name" value="hsdR"/>
    <property type="match status" value="1"/>
</dbReference>
<evidence type="ECO:0000256" key="5">
    <source>
        <dbReference type="ARBA" id="ARBA00022741"/>
    </source>
</evidence>
<evidence type="ECO:0000256" key="1">
    <source>
        <dbReference type="ARBA" id="ARBA00000851"/>
    </source>
</evidence>
<dbReference type="Pfam" id="PF04313">
    <property type="entry name" value="HSDR_N"/>
    <property type="match status" value="1"/>
</dbReference>
<evidence type="ECO:0000256" key="6">
    <source>
        <dbReference type="ARBA" id="ARBA00022747"/>
    </source>
</evidence>
<feature type="domain" description="Helicase ATP-binding" evidence="12">
    <location>
        <begin position="282"/>
        <end position="454"/>
    </location>
</feature>
<comment type="catalytic activity">
    <reaction evidence="1 11">
        <text>Endonucleolytic cleavage of DNA to give random double-stranded fragments with terminal 5'-phosphates, ATP is simultaneously hydrolyzed.</text>
        <dbReference type="EC" id="3.1.21.3"/>
    </reaction>
</comment>
<evidence type="ECO:0000259" key="12">
    <source>
        <dbReference type="PROSITE" id="PS51192"/>
    </source>
</evidence>
<dbReference type="InterPro" id="IPR051268">
    <property type="entry name" value="Type-I_R_enzyme_R_subunit"/>
</dbReference>
<dbReference type="Pfam" id="PF22679">
    <property type="entry name" value="T1R_D3-like"/>
    <property type="match status" value="1"/>
</dbReference>
<keyword evidence="8 11" id="KW-0378">Hydrolase</keyword>
<evidence type="ECO:0000256" key="3">
    <source>
        <dbReference type="ARBA" id="ARBA00011296"/>
    </source>
</evidence>
<keyword evidence="9 11" id="KW-0067">ATP-binding</keyword>
<protein>
    <recommendedName>
        <fullName evidence="11">Type I restriction enzyme endonuclease subunit</fullName>
        <shortName evidence="11">R protein</shortName>
        <ecNumber evidence="11">3.1.21.3</ecNumber>
    </recommendedName>
    <alternativeName>
        <fullName evidence="11">Type-1 restriction enzyme R protein</fullName>
    </alternativeName>
</protein>
<dbReference type="InterPro" id="IPR014001">
    <property type="entry name" value="Helicase_ATP-bd"/>
</dbReference>
<proteinExistence type="inferred from homology"/>
<dbReference type="GO" id="GO:0004386">
    <property type="term" value="F:helicase activity"/>
    <property type="evidence" value="ECO:0007669"/>
    <property type="project" value="UniProtKB-KW"/>
</dbReference>
<dbReference type="AlphaFoldDB" id="A0A916QC42"/>
<organism evidence="13 14">
    <name type="scientific">Anaerostipes butyraticus</name>
    <dbReference type="NCBI Taxonomy" id="645466"/>
    <lineage>
        <taxon>Bacteria</taxon>
        <taxon>Bacillati</taxon>
        <taxon>Bacillota</taxon>
        <taxon>Clostridia</taxon>
        <taxon>Lachnospirales</taxon>
        <taxon>Lachnospiraceae</taxon>
        <taxon>Anaerostipes</taxon>
    </lineage>
</organism>
<dbReference type="CDD" id="cd18800">
    <property type="entry name" value="SF2_C_EcoR124I-like"/>
    <property type="match status" value="1"/>
</dbReference>
<keyword evidence="13" id="KW-0347">Helicase</keyword>
<evidence type="ECO:0000256" key="11">
    <source>
        <dbReference type="RuleBase" id="RU364115"/>
    </source>
</evidence>
<keyword evidence="10 11" id="KW-0238">DNA-binding</keyword>
<dbReference type="Gene3D" id="3.90.1570.50">
    <property type="match status" value="1"/>
</dbReference>
<sequence>MAFDKESDFEQAVIKLLSQNGWSSQVLKNYSEQDLLRNWADILFENNKDIDRLNNCPLTDSEMQQIIEQIETLKTPLKLNGFINGKSVAVVRDNPDDTLHFGKEVSLKIYDRREIAGGDSCYQIVQQPKFPTKSKILNDRRGDIMLLINGMPVIHIELKKSGIPVSRACYQIEKYSHEGVFTGLFSLVQIFVAMAPEETVYFANPGQEGVFNPCYYFHWADFNNEPINEWNKIVSTLLSIPMAHQLIGFYTVADDSDGVLKVMRSYQYYAASAISDKVAKTKWDEKNQLGGFVWHTTGSGKTMTSFKSAQLIASSKDADKVVFLMDRIELGTQSLKEYRGFANENEDVQETENTGVLITKLKSSNPADTLIVTSIQKMSNIKEEDGGLNEKDIETLNQKRIVFIVDEAHRSTFGDMLITIKNTFSKAIFFGFTGTPIHEENQKKKNTTATVFGNELHRYSIADGIRDENVLGFDPHKVMTFKDQDVRKVVALEKAKAKNEQEAVSDPKKSKVYYKYMDSSQVPMAGYKNESGAYIKGIEDYLPNSQYRTEEHINTVVKDILKNWITLSRNSKFHAIFATSSIPEAINYYRLIKGSDLKVTALFDPNIDNNGGAAYKEAGLAEIIKDYNVRYGQSFGAATFDKMKKDIAARLAHKKPYERIEREPDKQIDLLIVVDQMLTGFDSKWINTLYLDKMLEYENIIQAFSRTNRLFGTDKPFGTIKYYRRPHTIEKNIEAAVKLYSGEKPWGLFAQHLPENLKAMNDIFEEISALFSNEGIHNFEKLPKDIAVRRKFAKCLKELNDHLEAAKIQGFKWDVSNYKDQESGQEIDMLFDEQQYLVLVLRYKELSSTDSSSGSSDDVPYDLVSYITEIDTGVIDADYMNSRFEKYMKLLQLDGTTKESLEQAESELHKTFAMLSQEEQKYADIFLHDIQRGDVQVEEGKTFRDYIVQYMSKAKDDQVHRISSALGLNETMLREIMSLKLNVHNINEFGRFDELKKTVDKKKAKQYFEEAEGRKIIPPKVNVKVDNLLRKFILSDGVDIKLPKDVEANPIDYAEHNDQSLPMVAENTEVYSEK</sequence>
<dbReference type="SUPFAM" id="SSF52540">
    <property type="entry name" value="P-loop containing nucleoside triphosphate hydrolases"/>
    <property type="match status" value="2"/>
</dbReference>
<reference evidence="13" key="1">
    <citation type="submission" date="2020-06" db="EMBL/GenBank/DDBJ databases">
        <title>Characterization of fructooligosaccharide metabolism and fructooligosaccharide-degrading enzymes in human commensal butyrate producers.</title>
        <authorList>
            <person name="Tanno H."/>
            <person name="Fujii T."/>
            <person name="Hirano K."/>
            <person name="Maeno S."/>
            <person name="Tonozuka T."/>
            <person name="Sakamoto M."/>
            <person name="Ohkuma M."/>
            <person name="Tochio T."/>
            <person name="Endo A."/>
        </authorList>
    </citation>
    <scope>NUCLEOTIDE SEQUENCE</scope>
    <source>
        <strain evidence="13">JCM 17466</strain>
    </source>
</reference>
<dbReference type="InterPro" id="IPR004473">
    <property type="entry name" value="Restrct_endonuc_typeI_HsdR"/>
</dbReference>
<dbReference type="InterPro" id="IPR055180">
    <property type="entry name" value="HsdR_RecA-like_helicase_dom_2"/>
</dbReference>
<dbReference type="GO" id="GO:0009035">
    <property type="term" value="F:type I site-specific deoxyribonuclease activity"/>
    <property type="evidence" value="ECO:0007669"/>
    <property type="project" value="UniProtKB-EC"/>
</dbReference>
<dbReference type="CDD" id="cd22332">
    <property type="entry name" value="HsdR_N"/>
    <property type="match status" value="1"/>
</dbReference>